<dbReference type="eggNOG" id="COG4093">
    <property type="taxonomic scope" value="Bacteria"/>
</dbReference>
<dbReference type="InterPro" id="IPR018666">
    <property type="entry name" value="DUF2125"/>
</dbReference>
<evidence type="ECO:0000313" key="2">
    <source>
        <dbReference type="Proteomes" id="UP000010121"/>
    </source>
</evidence>
<accession>C8S343</accession>
<dbReference type="OrthoDB" id="7625707at2"/>
<reference evidence="1 2" key="1">
    <citation type="submission" date="2009-08" db="EMBL/GenBank/DDBJ databases">
        <title>The draft genome of Rhodobacter sp. SW2.</title>
        <authorList>
            <consortium name="US DOE Joint Genome Institute (JGI-PGF)"/>
            <person name="Lucas S."/>
            <person name="Copeland A."/>
            <person name="Lapidus A."/>
            <person name="Glavina del Rio T."/>
            <person name="Tice H."/>
            <person name="Bruce D."/>
            <person name="Goodwin L."/>
            <person name="Pitluck S."/>
            <person name="Larimer F."/>
            <person name="Land M.L."/>
            <person name="Hauser L."/>
            <person name="Emerson D."/>
        </authorList>
    </citation>
    <scope>NUCLEOTIDE SEQUENCE [LARGE SCALE GENOMIC DNA]</scope>
    <source>
        <strain evidence="1 2">SW2</strain>
    </source>
</reference>
<proteinExistence type="predicted"/>
<gene>
    <name evidence="1" type="ORF">Rsw2DRAFT_2471</name>
</gene>
<keyword evidence="2" id="KW-1185">Reference proteome</keyword>
<evidence type="ECO:0000313" key="1">
    <source>
        <dbReference type="EMBL" id="EEW24683.1"/>
    </source>
</evidence>
<protein>
    <recommendedName>
        <fullName evidence="3">DUF2125 domain-containing protein</fullName>
    </recommendedName>
</protein>
<sequence length="330" mass="34765">MRRLLAWGLGLAVAWSGLWFAATLALQTAAEQWFASQAAQGMRAQRDSLTVQGFPGTIDLAATGIDLANPATGIGWQAPSLSLATTAWWPWQLTATLPATQTITAPGETITLTSDALQASTSVAPGLDLRLDTITLSGTALDALSNLGWHLAADQLDLTTTPDPSQPNAYALHLHLTNFAPDPALLARLQSQPPLPAQIETMQLEAIAAFTAPLDRHAETTRPGVALLTISQSLIRWGTLSLTASGSVQADANGRAEGRINLTLTNWRTAFALAQTSGLIKPELAPTIERALTLLSSQSGDPETLALPLAFQQGRMSLGPLPLGPAPRLN</sequence>
<dbReference type="EMBL" id="ACYY01000016">
    <property type="protein sequence ID" value="EEW24683.1"/>
    <property type="molecule type" value="Genomic_DNA"/>
</dbReference>
<dbReference type="AlphaFoldDB" id="C8S343"/>
<organism evidence="1 2">
    <name type="scientific">Rhodobacter ferrooxidans</name>
    <dbReference type="NCBI Taxonomy" id="371731"/>
    <lineage>
        <taxon>Bacteria</taxon>
        <taxon>Pseudomonadati</taxon>
        <taxon>Pseudomonadota</taxon>
        <taxon>Alphaproteobacteria</taxon>
        <taxon>Rhodobacterales</taxon>
        <taxon>Rhodobacter group</taxon>
        <taxon>Rhodobacter</taxon>
    </lineage>
</organism>
<evidence type="ECO:0008006" key="3">
    <source>
        <dbReference type="Google" id="ProtNLM"/>
    </source>
</evidence>
<comment type="caution">
    <text evidence="1">The sequence shown here is derived from an EMBL/GenBank/DDBJ whole genome shotgun (WGS) entry which is preliminary data.</text>
</comment>
<name>C8S343_9RHOB</name>
<dbReference type="STRING" id="371731.Rsw2DRAFT_2471"/>
<dbReference type="Pfam" id="PF09898">
    <property type="entry name" value="DUF2125"/>
    <property type="match status" value="1"/>
</dbReference>
<dbReference type="RefSeq" id="WP_008031442.1">
    <property type="nucleotide sequence ID" value="NZ_ACYY01000016.1"/>
</dbReference>
<dbReference type="Proteomes" id="UP000010121">
    <property type="component" value="Unassembled WGS sequence"/>
</dbReference>